<accession>A0A6C0U8M8</accession>
<dbReference type="Gene3D" id="3.60.10.10">
    <property type="entry name" value="Endonuclease/exonuclease/phosphatase"/>
    <property type="match status" value="1"/>
</dbReference>
<dbReference type="InterPro" id="IPR017850">
    <property type="entry name" value="Alkaline_phosphatase_core_sf"/>
</dbReference>
<dbReference type="GO" id="GO:0006506">
    <property type="term" value="P:GPI anchor biosynthetic process"/>
    <property type="evidence" value="ECO:0007669"/>
    <property type="project" value="TreeGrafter"/>
</dbReference>
<dbReference type="PANTHER" id="PTHR14859:SF15">
    <property type="entry name" value="ENDONUCLEASE_EXONUCLEASE_PHOSPHATASE DOMAIN-CONTAINING PROTEIN"/>
    <property type="match status" value="1"/>
</dbReference>
<feature type="region of interest" description="Disordered" evidence="1">
    <location>
        <begin position="776"/>
        <end position="797"/>
    </location>
</feature>
<dbReference type="GO" id="GO:0003824">
    <property type="term" value="F:catalytic activity"/>
    <property type="evidence" value="ECO:0007669"/>
    <property type="project" value="InterPro"/>
</dbReference>
<sequence length="797" mass="86887">MKLPDSAVDSTRPGLVMIQVDGLSRPELALALERGEMPFLKRLLRRESCKLHTMYSGLPAATPAVQAELFYGVRTAVPAFSFRSSGSGKLVRMYEPEAAEQVEARLEQEGEPLLAQGSAYSDNFTGGAAEAHFCPAALGWGPSIRAANPNATFLLLITNLYSLVRILVLLPVELVLALVDFGRGLAKGRNFLKELKFVPTRVAICILLRELCVIGGRIDINRGLPIIHINLLGYDEQSHRRGPASRFAHWTLKGIDDAIARLWRAAHSAPGRHYDVWIYSDHGQHHASSYHKLQGYSVKEAVDLVLAGLETRSGPAPGGAPETVETHRVRLLGGGRFQRLFSVFQSGPDSEELQVASLGPVAFVYPPGDLGATQRVFLASELVRAHGVPVAITRDQKGALRAWTATGEFALPRDTASLFGRSHPFVAELPDDLARLCNHPEAGELVLLGWHAGAKPITFAEENGSHAGATPQETTAFALLPSDTLLPDRPRDYLRPLDLREAALQHLGRRSFAPRNKRIQVVEKPSRQLRIVTYNVHSCIGMDGKLSARRIARVIARTQPDIVALQELDVGRSRSGHENQAQVIAHYLTMEHHFHPVIHVENEQYGDAILSHLPMRLVKAACLPPVPGPGSRREPRGAVWVAVEVMGTEIQVINTHLGLWPGERLRQVQELLGRNWLGHPDCQGPVILCGDFNATPGSAVCRMLRARLDDAQIELASHRPRNTFSSNIPAARIDHIFLGGGVEVTAIDTPQSQLARLASDHRPLVATLKLPVAMPDTSAMSSTSGAPAQEPGSKVAS</sequence>
<dbReference type="Proteomes" id="UP000477680">
    <property type="component" value="Chromosome"/>
</dbReference>
<dbReference type="InterPro" id="IPR051916">
    <property type="entry name" value="GPI-anchor_lipid_remodeler"/>
</dbReference>
<evidence type="ECO:0000256" key="1">
    <source>
        <dbReference type="SAM" id="MobiDB-lite"/>
    </source>
</evidence>
<evidence type="ECO:0000313" key="3">
    <source>
        <dbReference type="EMBL" id="QIB67759.1"/>
    </source>
</evidence>
<gene>
    <name evidence="3" type="ORF">G3T16_19200</name>
</gene>
<reference evidence="3 4" key="1">
    <citation type="submission" date="2020-02" db="EMBL/GenBank/DDBJ databases">
        <title>Genome sequencing for Kineobactrum sp. M2.</title>
        <authorList>
            <person name="Park S.-J."/>
        </authorList>
    </citation>
    <scope>NUCLEOTIDE SEQUENCE [LARGE SCALE GENOMIC DNA]</scope>
    <source>
        <strain evidence="3 4">M2</strain>
    </source>
</reference>
<dbReference type="EMBL" id="CP048711">
    <property type="protein sequence ID" value="QIB67759.1"/>
    <property type="molecule type" value="Genomic_DNA"/>
</dbReference>
<dbReference type="SUPFAM" id="SSF56219">
    <property type="entry name" value="DNase I-like"/>
    <property type="match status" value="1"/>
</dbReference>
<dbReference type="PANTHER" id="PTHR14859">
    <property type="entry name" value="CALCOFLUOR WHITE HYPERSENSITIVE PROTEIN PRECURSOR"/>
    <property type="match status" value="1"/>
</dbReference>
<dbReference type="InterPro" id="IPR005135">
    <property type="entry name" value="Endo/exonuclease/phosphatase"/>
</dbReference>
<name>A0A6C0U8M8_9GAMM</name>
<dbReference type="KEGG" id="kim:G3T16_19200"/>
<proteinExistence type="predicted"/>
<feature type="domain" description="Endonuclease/exonuclease/phosphatase" evidence="2">
    <location>
        <begin position="532"/>
        <end position="761"/>
    </location>
</feature>
<dbReference type="InterPro" id="IPR036691">
    <property type="entry name" value="Endo/exonu/phosph_ase_sf"/>
</dbReference>
<organism evidence="3 4">
    <name type="scientific">Kineobactrum salinum</name>
    <dbReference type="NCBI Taxonomy" id="2708301"/>
    <lineage>
        <taxon>Bacteria</taxon>
        <taxon>Pseudomonadati</taxon>
        <taxon>Pseudomonadota</taxon>
        <taxon>Gammaproteobacteria</taxon>
        <taxon>Cellvibrionales</taxon>
        <taxon>Halieaceae</taxon>
        <taxon>Kineobactrum</taxon>
    </lineage>
</organism>
<dbReference type="Pfam" id="PF03372">
    <property type="entry name" value="Exo_endo_phos"/>
    <property type="match status" value="1"/>
</dbReference>
<evidence type="ECO:0000313" key="4">
    <source>
        <dbReference type="Proteomes" id="UP000477680"/>
    </source>
</evidence>
<protein>
    <submittedName>
        <fullName evidence="3">Oxidoreductase</fullName>
    </submittedName>
</protein>
<dbReference type="GO" id="GO:0016020">
    <property type="term" value="C:membrane"/>
    <property type="evidence" value="ECO:0007669"/>
    <property type="project" value="GOC"/>
</dbReference>
<dbReference type="SUPFAM" id="SSF53649">
    <property type="entry name" value="Alkaline phosphatase-like"/>
    <property type="match status" value="1"/>
</dbReference>
<keyword evidence="4" id="KW-1185">Reference proteome</keyword>
<dbReference type="Gene3D" id="3.40.720.10">
    <property type="entry name" value="Alkaline Phosphatase, subunit A"/>
    <property type="match status" value="2"/>
</dbReference>
<dbReference type="AlphaFoldDB" id="A0A6C0U8M8"/>
<evidence type="ECO:0000259" key="2">
    <source>
        <dbReference type="Pfam" id="PF03372"/>
    </source>
</evidence>